<keyword evidence="5" id="KW-1185">Reference proteome</keyword>
<dbReference type="OrthoDB" id="10053436at2759"/>
<dbReference type="EMBL" id="MRZV01000125">
    <property type="protein sequence ID" value="PIK58017.1"/>
    <property type="molecule type" value="Genomic_DNA"/>
</dbReference>
<proteinExistence type="predicted"/>
<keyword evidence="4" id="KW-0418">Kinase</keyword>
<evidence type="ECO:0000259" key="2">
    <source>
        <dbReference type="PROSITE" id="PS50001"/>
    </source>
</evidence>
<sequence>MVGQLALFKNSISTVSQNVQLSFSSMNNCKVERLFRPFMDKRGAYILRNSNSENNALTISVVDNKTHIYHFRVTHLPDGKYGVGGSHHFDSIQKIMDHFHKKSVPGHENSHLLLSHPIERKHISKEVVEERPPMPTPRDPIYNSNKHYYSDPQERDHLDTVLARCKEADDYFEQRSKKCSCGLYMWESDLVRGWMMHRDTEGPDAQGQIFFLDTNTNNSAWDLPPNIEKELMDTSLIKWENMKKLKKAANKNANQK</sequence>
<keyword evidence="4" id="KW-0808">Transferase</keyword>
<keyword evidence="1" id="KW-0727">SH2 domain</keyword>
<dbReference type="AlphaFoldDB" id="A0A2G8LCR4"/>
<evidence type="ECO:0000313" key="4">
    <source>
        <dbReference type="EMBL" id="PIK58017.1"/>
    </source>
</evidence>
<dbReference type="Gene3D" id="2.20.70.10">
    <property type="match status" value="1"/>
</dbReference>
<comment type="caution">
    <text evidence="4">The sequence shown here is derived from an EMBL/GenBank/DDBJ whole genome shotgun (WGS) entry which is preliminary data.</text>
</comment>
<dbReference type="InterPro" id="IPR000980">
    <property type="entry name" value="SH2"/>
</dbReference>
<dbReference type="CDD" id="cd00173">
    <property type="entry name" value="SH2"/>
    <property type="match status" value="1"/>
</dbReference>
<dbReference type="SMART" id="SM00252">
    <property type="entry name" value="SH2"/>
    <property type="match status" value="1"/>
</dbReference>
<accession>A0A2G8LCR4</accession>
<reference evidence="4 5" key="1">
    <citation type="journal article" date="2017" name="PLoS Biol.">
        <title>The sea cucumber genome provides insights into morphological evolution and visceral regeneration.</title>
        <authorList>
            <person name="Zhang X."/>
            <person name="Sun L."/>
            <person name="Yuan J."/>
            <person name="Sun Y."/>
            <person name="Gao Y."/>
            <person name="Zhang L."/>
            <person name="Li S."/>
            <person name="Dai H."/>
            <person name="Hamel J.F."/>
            <person name="Liu C."/>
            <person name="Yu Y."/>
            <person name="Liu S."/>
            <person name="Lin W."/>
            <person name="Guo K."/>
            <person name="Jin S."/>
            <person name="Xu P."/>
            <person name="Storey K.B."/>
            <person name="Huan P."/>
            <person name="Zhang T."/>
            <person name="Zhou Y."/>
            <person name="Zhang J."/>
            <person name="Lin C."/>
            <person name="Li X."/>
            <person name="Xing L."/>
            <person name="Huo D."/>
            <person name="Sun M."/>
            <person name="Wang L."/>
            <person name="Mercier A."/>
            <person name="Li F."/>
            <person name="Yang H."/>
            <person name="Xiang J."/>
        </authorList>
    </citation>
    <scope>NUCLEOTIDE SEQUENCE [LARGE SCALE GENOMIC DNA]</scope>
    <source>
        <strain evidence="4">Shaxun</strain>
        <tissue evidence="4">Muscle</tissue>
    </source>
</reference>
<dbReference type="InterPro" id="IPR036860">
    <property type="entry name" value="SH2_dom_sf"/>
</dbReference>
<feature type="domain" description="SH2" evidence="2">
    <location>
        <begin position="21"/>
        <end position="118"/>
    </location>
</feature>
<dbReference type="PROSITE" id="PS50020">
    <property type="entry name" value="WW_DOMAIN_2"/>
    <property type="match status" value="1"/>
</dbReference>
<feature type="domain" description="WW" evidence="3">
    <location>
        <begin position="188"/>
        <end position="226"/>
    </location>
</feature>
<organism evidence="4 5">
    <name type="scientific">Stichopus japonicus</name>
    <name type="common">Sea cucumber</name>
    <dbReference type="NCBI Taxonomy" id="307972"/>
    <lineage>
        <taxon>Eukaryota</taxon>
        <taxon>Metazoa</taxon>
        <taxon>Echinodermata</taxon>
        <taxon>Eleutherozoa</taxon>
        <taxon>Echinozoa</taxon>
        <taxon>Holothuroidea</taxon>
        <taxon>Aspidochirotacea</taxon>
        <taxon>Aspidochirotida</taxon>
        <taxon>Stichopodidae</taxon>
        <taxon>Apostichopus</taxon>
    </lineage>
</organism>
<dbReference type="Gene3D" id="3.30.505.10">
    <property type="entry name" value="SH2 domain"/>
    <property type="match status" value="1"/>
</dbReference>
<dbReference type="GO" id="GO:0016301">
    <property type="term" value="F:kinase activity"/>
    <property type="evidence" value="ECO:0007669"/>
    <property type="project" value="UniProtKB-KW"/>
</dbReference>
<dbReference type="SUPFAM" id="SSF55550">
    <property type="entry name" value="SH2 domain"/>
    <property type="match status" value="1"/>
</dbReference>
<dbReference type="InterPro" id="IPR001202">
    <property type="entry name" value="WW_dom"/>
</dbReference>
<evidence type="ECO:0000256" key="1">
    <source>
        <dbReference type="PROSITE-ProRule" id="PRU00191"/>
    </source>
</evidence>
<dbReference type="PROSITE" id="PS50001">
    <property type="entry name" value="SH2"/>
    <property type="match status" value="1"/>
</dbReference>
<protein>
    <submittedName>
        <fullName evidence="4">Putative tyrosine-protein kinase</fullName>
    </submittedName>
</protein>
<evidence type="ECO:0000313" key="5">
    <source>
        <dbReference type="Proteomes" id="UP000230750"/>
    </source>
</evidence>
<dbReference type="Pfam" id="PF00017">
    <property type="entry name" value="SH2"/>
    <property type="match status" value="1"/>
</dbReference>
<name>A0A2G8LCR4_STIJA</name>
<gene>
    <name evidence="4" type="ORF">BSL78_05053</name>
</gene>
<evidence type="ECO:0000259" key="3">
    <source>
        <dbReference type="PROSITE" id="PS50020"/>
    </source>
</evidence>
<dbReference type="Proteomes" id="UP000230750">
    <property type="component" value="Unassembled WGS sequence"/>
</dbReference>